<accession>A0AA85K027</accession>
<feature type="compositionally biased region" description="Polar residues" evidence="2">
    <location>
        <begin position="1098"/>
        <end position="1123"/>
    </location>
</feature>
<feature type="compositionally biased region" description="Pro residues" evidence="2">
    <location>
        <begin position="144"/>
        <end position="153"/>
    </location>
</feature>
<feature type="compositionally biased region" description="Polar residues" evidence="2">
    <location>
        <begin position="1560"/>
        <end position="1575"/>
    </location>
</feature>
<feature type="region of interest" description="Disordered" evidence="2">
    <location>
        <begin position="1039"/>
        <end position="1058"/>
    </location>
</feature>
<feature type="region of interest" description="Disordered" evidence="2">
    <location>
        <begin position="1480"/>
        <end position="1500"/>
    </location>
</feature>
<evidence type="ECO:0000313" key="4">
    <source>
        <dbReference type="WBParaSite" id="TREG1_52440.1"/>
    </source>
</evidence>
<evidence type="ECO:0000313" key="3">
    <source>
        <dbReference type="Proteomes" id="UP000050795"/>
    </source>
</evidence>
<dbReference type="WBParaSite" id="TREG1_52440.1">
    <property type="protein sequence ID" value="TREG1_52440.1"/>
    <property type="gene ID" value="TREG1_52440"/>
</dbReference>
<feature type="region of interest" description="Disordered" evidence="2">
    <location>
        <begin position="1092"/>
        <end position="1152"/>
    </location>
</feature>
<reference evidence="4" key="2">
    <citation type="submission" date="2023-11" db="UniProtKB">
        <authorList>
            <consortium name="WormBaseParasite"/>
        </authorList>
    </citation>
    <scope>IDENTIFICATION</scope>
</reference>
<feature type="compositionally biased region" description="Low complexity" evidence="2">
    <location>
        <begin position="312"/>
        <end position="324"/>
    </location>
</feature>
<dbReference type="Proteomes" id="UP000050795">
    <property type="component" value="Unassembled WGS sequence"/>
</dbReference>
<feature type="region of interest" description="Disordered" evidence="2">
    <location>
        <begin position="800"/>
        <end position="884"/>
    </location>
</feature>
<keyword evidence="3" id="KW-1185">Reference proteome</keyword>
<sequence length="1987" mass="225360">MFTTKNLNNFISINTYKFLNKMNDEISRNIPQSSSHSTQNIMSTKNSNPEMNTDDNNNSNNTVPKYQGRPLAIAEEWIQATEARYDSMENLLQSVRRDIDVLTERLNQTTPTSPELIRSSRTMSTMKTTPPPPPGTTRTKSSRPTPPPPPPRIPSSISSSRKDVMDNFKCMDDEPILLLTDKDEFMDIHIRSVRENVDFDNEEKLLDCDFVHQVADASTTTNDDNDINNNNNEEKYLQKTWRSPSDFSLHDPFYDKSFTDVNMHSRERGDAGDDEDEDDDEIIRYNFNSHDHQSVIETDLDDYKPEHHENSNTESESSSLSPAISPTFSNYVSDEVKLHNIIISNDDTITFPISANYSRNSSSNNSNNREEIEHNMHSNTNGNNVSLNSEDFQLYDNGHSLTTIDEASEENDDDWSSSEHDSPVNNNIHYTTTTTTTEQQQVLLKENNSKAYKSIPDYSRNNQLLTNQSTNEEFKLLSSNNANNNVEQHNITETGEYTDLDNTLKHKVNDNNNYSESFVFHAKDITISDSGLQTPELIILRRKKAGNSTVNSENCKKQQQRPLSADILHTITTTSTIASTSVSTTDTPIISNKNNKSLDKSDSGSLVSMLSTISQESVVSEVDSYVTVCSRLAGTGSEEAYTTAQSDSDGFIDRTLYADVQTDNDDCQTLSRKKPKTSTSSHYRNNKYKIELSHDDTDSQSASDIEKDVSGEGEEIGNVIVYESRKMTPISATVVTPKFTKLPTKLIAYSSEVNNNDDENDEDDKKGLSGEIFCHGDNNMTQNRKMDKKYEELSVIVHNVSNENQDNNKMMNRQVSSTLSKRIALKRPNRRTNTPKGIPSEVSNTSDSDNEYDDSAPNSPPSSPSSTSSSNSDELNEAHYDTSQSESWMDINYKQLGGIIQPNTVYRSNLYSVPSETKKKRLSKIVESSQCSLNDGDDDDDGNDENDYNNNQESHLNQTTDSNLLEITNVNNQANTLSSNSLKREEAVVVVPKFSNTNLPPLPTNIFKSDTFKQELINKNTRALTQSDYSLVKNNEPVTPGVQHTKDNDNDNITVNDQSNKPIPINCLNNYHKEESEKLQLEIIDKNGKISIRKNNQDENSTSQYVKNPNDPINENTELSKPNENILRNKLNKENDPTDKDTSGNQNKTMYNNMRLPQSSTSTKQHFFPKHVNTNDYQSPSTEEKTGYRLNGHNQVIQHPNSPNIYSSNIYDNTVTGSSYRDDKLQTTYPKSYHTEYSGYSQPQDGTSLRPENRTLHIRDETNLKKPYDIHTVYYNETIYDNELDECNKSSKSFPQPKNQPSTAISPSSSSILAKSPFIIEDRSRQCNTRGHLFQEKEVSTNSMPFVTVEEITSHRKYQYQHQNQPHSETLTVKQDDIQLASQRKSRILQGDGSDLSYPNNDDSIRYIPGPLLPDIQMPQKTYIESQSVTTMLDKNAQSYKGNETTVTDVTGIGNDEETYNYHSYESVTVKDETHKPVIKPDEANKSSQENSYPILPSPNYKTESNYNVISDESVKVNASMKNLQSSSYTPSTKLTQKPTEFVYRQRQMSPSPPRHRHMLSSNSLTSKPPSQYIQRTKWHLKPIPTDEEIRERLRSSSRKRFEERKSRSIQNPQPTTYRPRSSRSDSRYRFTDLDSAIAESKLDTNEAILYQGNTESDSHSEARQSASLFDLDAQIHKSYTPIIPSYQHHTEVYNTINQTDQLAMTKFLGDTKSYSSLLETDIDTGENFKRPVILETDLDKLNTQINDGSFDAALVDTYQDRTRSLYNLTFTHTPGVFRRQRSNDINGDSKIQPNEIELIQSPDGQQWEKAKSYQGLTNDKSENDSPKPQSHIQFEVVKSKRKAANGGAQGLIDRLKEKARSTHELRVAQSLTKLHIPEWLDKANCLQTSDIITLTAKEHYPNEYRAQVRQPIQRYYTNTTYTPRTTKSVLSSLRSLSSTSKPGDNNNITYSSIGNTSLYKKVETVAEPVWPKSDSTHPPNLYDQVN</sequence>
<feature type="compositionally biased region" description="Acidic residues" evidence="2">
    <location>
        <begin position="407"/>
        <end position="416"/>
    </location>
</feature>
<feature type="compositionally biased region" description="Polar residues" evidence="2">
    <location>
        <begin position="831"/>
        <end position="847"/>
    </location>
</feature>
<feature type="compositionally biased region" description="Basic and acidic residues" evidence="2">
    <location>
        <begin position="1131"/>
        <end position="1142"/>
    </location>
</feature>
<evidence type="ECO:0000256" key="2">
    <source>
        <dbReference type="SAM" id="MobiDB-lite"/>
    </source>
</evidence>
<feature type="compositionally biased region" description="Polar residues" evidence="2">
    <location>
        <begin position="800"/>
        <end position="820"/>
    </location>
</feature>
<feature type="region of interest" description="Disordered" evidence="2">
    <location>
        <begin position="1546"/>
        <end position="1629"/>
    </location>
</feature>
<feature type="compositionally biased region" description="Low complexity" evidence="2">
    <location>
        <begin position="1301"/>
        <end position="1310"/>
    </location>
</feature>
<feature type="compositionally biased region" description="Polar residues" evidence="2">
    <location>
        <begin position="30"/>
        <end position="45"/>
    </location>
</feature>
<feature type="compositionally biased region" description="Low complexity" evidence="2">
    <location>
        <begin position="46"/>
        <end position="62"/>
    </location>
</feature>
<feature type="compositionally biased region" description="Polar residues" evidence="2">
    <location>
        <begin position="1290"/>
        <end position="1300"/>
    </location>
</feature>
<feature type="region of interest" description="Disordered" evidence="2">
    <location>
        <begin position="303"/>
        <end position="324"/>
    </location>
</feature>
<keyword evidence="1" id="KW-0175">Coiled coil</keyword>
<feature type="region of interest" description="Disordered" evidence="2">
    <location>
        <begin position="928"/>
        <end position="957"/>
    </location>
</feature>
<feature type="region of interest" description="Disordered" evidence="2">
    <location>
        <begin position="691"/>
        <end position="710"/>
    </location>
</feature>
<feature type="region of interest" description="Disordered" evidence="2">
    <location>
        <begin position="105"/>
        <end position="161"/>
    </location>
</feature>
<evidence type="ECO:0000256" key="1">
    <source>
        <dbReference type="SAM" id="Coils"/>
    </source>
</evidence>
<feature type="region of interest" description="Disordered" evidence="2">
    <location>
        <begin position="30"/>
        <end position="65"/>
    </location>
</feature>
<feature type="region of interest" description="Disordered" evidence="2">
    <location>
        <begin position="664"/>
        <end position="686"/>
    </location>
</feature>
<feature type="coiled-coil region" evidence="1">
    <location>
        <begin position="78"/>
        <end position="105"/>
    </location>
</feature>
<name>A0AA85K027_TRIRE</name>
<feature type="compositionally biased region" description="Polar residues" evidence="2">
    <location>
        <begin position="1238"/>
        <end position="1247"/>
    </location>
</feature>
<feature type="compositionally biased region" description="Low complexity" evidence="2">
    <location>
        <begin position="119"/>
        <end position="128"/>
    </location>
</feature>
<feature type="compositionally biased region" description="Basic and acidic residues" evidence="2">
    <location>
        <begin position="1588"/>
        <end position="1607"/>
    </location>
</feature>
<proteinExistence type="predicted"/>
<feature type="region of interest" description="Disordered" evidence="2">
    <location>
        <begin position="1231"/>
        <end position="1252"/>
    </location>
</feature>
<feature type="compositionally biased region" description="Polar residues" evidence="2">
    <location>
        <begin position="1143"/>
        <end position="1152"/>
    </location>
</feature>
<feature type="region of interest" description="Disordered" evidence="2">
    <location>
        <begin position="407"/>
        <end position="426"/>
    </location>
</feature>
<feature type="region of interest" description="Disordered" evidence="2">
    <location>
        <begin position="1288"/>
        <end position="1310"/>
    </location>
</feature>
<organism evidence="3 4">
    <name type="scientific">Trichobilharzia regenti</name>
    <name type="common">Nasal bird schistosome</name>
    <dbReference type="NCBI Taxonomy" id="157069"/>
    <lineage>
        <taxon>Eukaryota</taxon>
        <taxon>Metazoa</taxon>
        <taxon>Spiralia</taxon>
        <taxon>Lophotrochozoa</taxon>
        <taxon>Platyhelminthes</taxon>
        <taxon>Trematoda</taxon>
        <taxon>Digenea</taxon>
        <taxon>Strigeidida</taxon>
        <taxon>Schistosomatoidea</taxon>
        <taxon>Schistosomatidae</taxon>
        <taxon>Trichobilharzia</taxon>
    </lineage>
</organism>
<feature type="compositionally biased region" description="Acidic residues" evidence="2">
    <location>
        <begin position="935"/>
        <end position="947"/>
    </location>
</feature>
<protein>
    <submittedName>
        <fullName evidence="4">Uncharacterized protein</fullName>
    </submittedName>
</protein>
<reference evidence="3" key="1">
    <citation type="submission" date="2022-06" db="EMBL/GenBank/DDBJ databases">
        <authorList>
            <person name="Berger JAMES D."/>
            <person name="Berger JAMES D."/>
        </authorList>
    </citation>
    <scope>NUCLEOTIDE SEQUENCE [LARGE SCALE GENOMIC DNA]</scope>
</reference>